<evidence type="ECO:0000256" key="1">
    <source>
        <dbReference type="SAM" id="Phobius"/>
    </source>
</evidence>
<dbReference type="EMBL" id="BK014969">
    <property type="protein sequence ID" value="DAD84920.1"/>
    <property type="molecule type" value="Genomic_DNA"/>
</dbReference>
<name>A0A8S5MRZ3_9CAUD</name>
<keyword evidence="1" id="KW-0812">Transmembrane</keyword>
<evidence type="ECO:0000313" key="2">
    <source>
        <dbReference type="EMBL" id="DAD84920.1"/>
    </source>
</evidence>
<sequence length="126" mass="14350">MEISGSQIKLLKRLYKTDILLSDFSDSEKGEIEYLGKRGFIKYSKEETDSRIAPTIVCIQSAGKSFYDSYVRDRRRWYIPVVLSIVAIVISLFALYKSGQVINVYIDENKMNTVTAENPPANADNK</sequence>
<protein>
    <submittedName>
        <fullName evidence="2">VirB8 protein</fullName>
    </submittedName>
</protein>
<keyword evidence="1" id="KW-1133">Transmembrane helix</keyword>
<organism evidence="2">
    <name type="scientific">Siphoviridae sp. ctouo22</name>
    <dbReference type="NCBI Taxonomy" id="2826463"/>
    <lineage>
        <taxon>Viruses</taxon>
        <taxon>Duplodnaviria</taxon>
        <taxon>Heunggongvirae</taxon>
        <taxon>Uroviricota</taxon>
        <taxon>Caudoviricetes</taxon>
    </lineage>
</organism>
<keyword evidence="1" id="KW-0472">Membrane</keyword>
<reference evidence="2" key="1">
    <citation type="journal article" date="2021" name="Proc. Natl. Acad. Sci. U.S.A.">
        <title>A Catalog of Tens of Thousands of Viruses from Human Metagenomes Reveals Hidden Associations with Chronic Diseases.</title>
        <authorList>
            <person name="Tisza M.J."/>
            <person name="Buck C.B."/>
        </authorList>
    </citation>
    <scope>NUCLEOTIDE SEQUENCE</scope>
    <source>
        <strain evidence="2">Ctouo22</strain>
    </source>
</reference>
<accession>A0A8S5MRZ3</accession>
<proteinExistence type="predicted"/>
<feature type="transmembrane region" description="Helical" evidence="1">
    <location>
        <begin position="77"/>
        <end position="96"/>
    </location>
</feature>